<reference evidence="4 5" key="1">
    <citation type="submission" date="2019-09" db="EMBL/GenBank/DDBJ databases">
        <title>Prevotella A2879 sp. nov., isolated from an abscess of a patient.</title>
        <authorList>
            <person name="Buhl M."/>
            <person name="Oberhettinger P."/>
        </authorList>
    </citation>
    <scope>NUCLEOTIDE SEQUENCE [LARGE SCALE GENOMIC DNA]</scope>
    <source>
        <strain evidence="4 5">A2879</strain>
    </source>
</reference>
<keyword evidence="5" id="KW-1185">Reference proteome</keyword>
<dbReference type="GO" id="GO:0016757">
    <property type="term" value="F:glycosyltransferase activity"/>
    <property type="evidence" value="ECO:0007669"/>
    <property type="project" value="InterPro"/>
</dbReference>
<dbReference type="Proteomes" id="UP000482295">
    <property type="component" value="Unassembled WGS sequence"/>
</dbReference>
<dbReference type="PANTHER" id="PTHR46401:SF2">
    <property type="entry name" value="GLYCOSYLTRANSFERASE WBBK-RELATED"/>
    <property type="match status" value="1"/>
</dbReference>
<feature type="domain" description="Glycosyl transferase family 1" evidence="2">
    <location>
        <begin position="234"/>
        <end position="377"/>
    </location>
</feature>
<dbReference type="Pfam" id="PF13439">
    <property type="entry name" value="Glyco_transf_4"/>
    <property type="match status" value="1"/>
</dbReference>
<dbReference type="Gene3D" id="3.40.50.2000">
    <property type="entry name" value="Glycogen Phosphorylase B"/>
    <property type="match status" value="2"/>
</dbReference>
<organism evidence="4 5">
    <name type="scientific">Prevotella vespertina</name>
    <dbReference type="NCBI Taxonomy" id="2608404"/>
    <lineage>
        <taxon>Bacteria</taxon>
        <taxon>Pseudomonadati</taxon>
        <taxon>Bacteroidota</taxon>
        <taxon>Bacteroidia</taxon>
        <taxon>Bacteroidales</taxon>
        <taxon>Prevotellaceae</taxon>
        <taxon>Prevotella</taxon>
    </lineage>
</organism>
<dbReference type="SUPFAM" id="SSF53756">
    <property type="entry name" value="UDP-Glycosyltransferase/glycogen phosphorylase"/>
    <property type="match status" value="1"/>
</dbReference>
<dbReference type="GO" id="GO:0009103">
    <property type="term" value="P:lipopolysaccharide biosynthetic process"/>
    <property type="evidence" value="ECO:0007669"/>
    <property type="project" value="TreeGrafter"/>
</dbReference>
<evidence type="ECO:0000313" key="5">
    <source>
        <dbReference type="Proteomes" id="UP000482295"/>
    </source>
</evidence>
<gene>
    <name evidence="4" type="ORF">F0475_07705</name>
</gene>
<evidence type="ECO:0000259" key="3">
    <source>
        <dbReference type="Pfam" id="PF13439"/>
    </source>
</evidence>
<dbReference type="RefSeq" id="WP_155716142.1">
    <property type="nucleotide sequence ID" value="NZ_VVIQ01000007.1"/>
</dbReference>
<dbReference type="InterPro" id="IPR001296">
    <property type="entry name" value="Glyco_trans_1"/>
</dbReference>
<proteinExistence type="predicted"/>
<name>A0A7C9HG26_9BACT</name>
<evidence type="ECO:0000313" key="4">
    <source>
        <dbReference type="EMBL" id="MUL28184.1"/>
    </source>
</evidence>
<keyword evidence="1 4" id="KW-0808">Transferase</keyword>
<accession>A0A7C9HG26</accession>
<dbReference type="EMBL" id="VVIQ01000007">
    <property type="protein sequence ID" value="MUL28184.1"/>
    <property type="molecule type" value="Genomic_DNA"/>
</dbReference>
<comment type="caution">
    <text evidence="4">The sequence shown here is derived from an EMBL/GenBank/DDBJ whole genome shotgun (WGS) entry which is preliminary data.</text>
</comment>
<dbReference type="AlphaFoldDB" id="A0A7C9HG26"/>
<dbReference type="InterPro" id="IPR028098">
    <property type="entry name" value="Glyco_trans_4-like_N"/>
</dbReference>
<feature type="domain" description="Glycosyltransferase subfamily 4-like N-terminal" evidence="3">
    <location>
        <begin position="64"/>
        <end position="221"/>
    </location>
</feature>
<sequence length="408" mass="47713">MRSQQKKILQINITANWGSHGKIAEGIGKIVLNHGWESYIAYGRWMNPSQSTLYHIGSKWDEARHGVISRFFDNHGQNSKNATRKLIQYIQSIQPDIIHLHNIHGYYLNYQLLFEFLKQYNAPVVWTLHDCWAFTGHCAHYMFINCEKWKLHCERCPNLRTYPKSWFCDRSYQNFEDKRKAFTSLDNITLIPVSTWLQDQLKQSFLKEQNIITIHNGIDTQLFKPTEDFLPVLRKYKINETKSIILGIASNWFHKGLNDFIQLRRLLDDYFQIVLVGLNSQEQKKIPQGVIGIPRTQNIKELIALYSAANILLNPTWEDNFPTTNLEAMACGTPVITYKTGGSPEAIDEHTGFVVQQGDIQEAANIIKRVSVEGKDKYTKECRKRVKTYFNMDTQYMEYFKLYNQLLR</sequence>
<dbReference type="Pfam" id="PF00534">
    <property type="entry name" value="Glycos_transf_1"/>
    <property type="match status" value="1"/>
</dbReference>
<protein>
    <submittedName>
        <fullName evidence="4">Glycosyltransferase</fullName>
    </submittedName>
</protein>
<evidence type="ECO:0000256" key="1">
    <source>
        <dbReference type="ARBA" id="ARBA00022679"/>
    </source>
</evidence>
<evidence type="ECO:0000259" key="2">
    <source>
        <dbReference type="Pfam" id="PF00534"/>
    </source>
</evidence>
<dbReference type="PANTHER" id="PTHR46401">
    <property type="entry name" value="GLYCOSYLTRANSFERASE WBBK-RELATED"/>
    <property type="match status" value="1"/>
</dbReference>